<dbReference type="InterPro" id="IPR035929">
    <property type="entry name" value="CoaB-like_sf"/>
</dbReference>
<feature type="domain" description="DNA/pantothenate metabolism flavoprotein C-terminal" evidence="6">
    <location>
        <begin position="190"/>
        <end position="399"/>
    </location>
</feature>
<dbReference type="Gene3D" id="3.40.50.10300">
    <property type="entry name" value="CoaB-like"/>
    <property type="match status" value="1"/>
</dbReference>
<dbReference type="PANTHER" id="PTHR14359">
    <property type="entry name" value="HOMO-OLIGOMERIC FLAVIN CONTAINING CYS DECARBOXYLASE FAMILY"/>
    <property type="match status" value="1"/>
</dbReference>
<dbReference type="GO" id="GO:0004632">
    <property type="term" value="F:phosphopantothenate--cysteine ligase activity"/>
    <property type="evidence" value="ECO:0007669"/>
    <property type="project" value="UniProtKB-UniRule"/>
</dbReference>
<organism evidence="7 8">
    <name type="scientific">Nitrospira defluvii</name>
    <dbReference type="NCBI Taxonomy" id="330214"/>
    <lineage>
        <taxon>Bacteria</taxon>
        <taxon>Pseudomonadati</taxon>
        <taxon>Nitrospirota</taxon>
        <taxon>Nitrospiria</taxon>
        <taxon>Nitrospirales</taxon>
        <taxon>Nitrospiraceae</taxon>
        <taxon>Nitrospira</taxon>
    </lineage>
</organism>
<keyword evidence="8" id="KW-1185">Reference proteome</keyword>
<evidence type="ECO:0000259" key="6">
    <source>
        <dbReference type="Pfam" id="PF04127"/>
    </source>
</evidence>
<feature type="domain" description="Flavoprotein" evidence="5">
    <location>
        <begin position="12"/>
        <end position="151"/>
    </location>
</feature>
<comment type="function">
    <text evidence="3">Catalyzes two sequential steps in the biosynthesis of coenzyme A. In the first step cysteine is conjugated to 4'-phosphopantothenate to form 4-phosphopantothenoylcysteine. In the second step the latter compound is decarboxylated to form 4'-phosphopantotheine.</text>
</comment>
<dbReference type="UniPathway" id="UPA00241">
    <property type="reaction ID" value="UER00353"/>
</dbReference>
<keyword evidence="2 3" id="KW-0456">Lyase</keyword>
<dbReference type="EMBL" id="FP929003">
    <property type="protein sequence ID" value="CBK42174.1"/>
    <property type="molecule type" value="Genomic_DNA"/>
</dbReference>
<name>D8PFY7_9BACT</name>
<dbReference type="InterPro" id="IPR036551">
    <property type="entry name" value="Flavin_trans-like"/>
</dbReference>
<comment type="catalytic activity">
    <reaction evidence="3 4">
        <text>N-[(R)-4-phosphopantothenoyl]-L-cysteine + H(+) = (R)-4'-phosphopantetheine + CO2</text>
        <dbReference type="Rhea" id="RHEA:16793"/>
        <dbReference type="ChEBI" id="CHEBI:15378"/>
        <dbReference type="ChEBI" id="CHEBI:16526"/>
        <dbReference type="ChEBI" id="CHEBI:59458"/>
        <dbReference type="ChEBI" id="CHEBI:61723"/>
        <dbReference type="EC" id="4.1.1.36"/>
    </reaction>
</comment>
<proteinExistence type="inferred from homology"/>
<dbReference type="SUPFAM" id="SSF52507">
    <property type="entry name" value="Homo-oligomeric flavin-containing Cys decarboxylases, HFCD"/>
    <property type="match status" value="1"/>
</dbReference>
<dbReference type="HOGENOM" id="CLU_033319_0_1_0"/>
<comment type="cofactor">
    <cofactor evidence="3">
        <name>Mg(2+)</name>
        <dbReference type="ChEBI" id="CHEBI:18420"/>
    </cofactor>
</comment>
<feature type="region of interest" description="Phosphopantothenoylcysteine decarboxylase" evidence="3">
    <location>
        <begin position="1"/>
        <end position="193"/>
    </location>
</feature>
<dbReference type="EC" id="4.1.1.36" evidence="3"/>
<keyword evidence="3 4" id="KW-0285">Flavoprotein</keyword>
<comment type="function">
    <text evidence="4">Catalyzes two steps in the biosynthesis of coenzyme A. In the first step cysteine is conjugated to 4'-phosphopantothenate to form 4-phosphopantothenoylcysteine, in the latter compound is decarboxylated to form 4'-phosphopantotheine.</text>
</comment>
<keyword evidence="3 4" id="KW-0436">Ligase</keyword>
<dbReference type="InterPro" id="IPR007085">
    <property type="entry name" value="DNA/pantothenate-metab_flavo_C"/>
</dbReference>
<comment type="similarity">
    <text evidence="3 4">In the N-terminal section; belongs to the HFCD (homo-oligomeric flavin containing Cys decarboxylase) superfamily.</text>
</comment>
<feature type="binding site" evidence="3">
    <location>
        <position position="292"/>
    </location>
    <ligand>
        <name>CTP</name>
        <dbReference type="ChEBI" id="CHEBI:37563"/>
    </ligand>
</feature>
<dbReference type="GO" id="GO:0071513">
    <property type="term" value="C:phosphopantothenoylcysteine decarboxylase complex"/>
    <property type="evidence" value="ECO:0007669"/>
    <property type="project" value="TreeGrafter"/>
</dbReference>
<gene>
    <name evidence="3 7" type="primary">coaBC</name>
    <name evidence="7" type="ORF">NIDE2464</name>
</gene>
<dbReference type="Proteomes" id="UP000001660">
    <property type="component" value="Chromosome"/>
</dbReference>
<dbReference type="InterPro" id="IPR003382">
    <property type="entry name" value="Flavoprotein"/>
</dbReference>
<dbReference type="OrthoDB" id="9802554at2"/>
<dbReference type="AlphaFoldDB" id="D8PFY7"/>
<comment type="pathway">
    <text evidence="3 4">Cofactor biosynthesis; coenzyme A biosynthesis; CoA from (R)-pantothenate: step 2/5.</text>
</comment>
<dbReference type="eggNOG" id="COG0452">
    <property type="taxonomic scope" value="Bacteria"/>
</dbReference>
<feature type="binding site" evidence="3">
    <location>
        <position position="282"/>
    </location>
    <ligand>
        <name>CTP</name>
        <dbReference type="ChEBI" id="CHEBI:37563"/>
    </ligand>
</feature>
<evidence type="ECO:0000259" key="5">
    <source>
        <dbReference type="Pfam" id="PF02441"/>
    </source>
</evidence>
<comment type="similarity">
    <text evidence="3 4">In the C-terminal section; belongs to the PPC synthetase family.</text>
</comment>
<feature type="binding site" evidence="3">
    <location>
        <position position="327"/>
    </location>
    <ligand>
        <name>CTP</name>
        <dbReference type="ChEBI" id="CHEBI:37563"/>
    </ligand>
</feature>
<dbReference type="GO" id="GO:0010181">
    <property type="term" value="F:FMN binding"/>
    <property type="evidence" value="ECO:0007669"/>
    <property type="project" value="UniProtKB-UniRule"/>
</dbReference>
<keyword evidence="3 4" id="KW-0288">FMN</keyword>
<dbReference type="NCBIfam" id="TIGR00521">
    <property type="entry name" value="coaBC_dfp"/>
    <property type="match status" value="1"/>
</dbReference>
<keyword evidence="3" id="KW-0511">Multifunctional enzyme</keyword>
<dbReference type="STRING" id="330214.NIDE2464"/>
<accession>D8PFY7</accession>
<dbReference type="GO" id="GO:0015937">
    <property type="term" value="P:coenzyme A biosynthetic process"/>
    <property type="evidence" value="ECO:0007669"/>
    <property type="project" value="UniProtKB-UniRule"/>
</dbReference>
<feature type="region of interest" description="Phosphopantothenate--cysteine ligase" evidence="3">
    <location>
        <begin position="194"/>
        <end position="419"/>
    </location>
</feature>
<dbReference type="SUPFAM" id="SSF102645">
    <property type="entry name" value="CoaB-like"/>
    <property type="match status" value="1"/>
</dbReference>
<dbReference type="GO" id="GO:0046872">
    <property type="term" value="F:metal ion binding"/>
    <property type="evidence" value="ECO:0007669"/>
    <property type="project" value="UniProtKB-KW"/>
</dbReference>
<evidence type="ECO:0000313" key="8">
    <source>
        <dbReference type="Proteomes" id="UP000001660"/>
    </source>
</evidence>
<dbReference type="GO" id="GO:0004633">
    <property type="term" value="F:phosphopantothenoylcysteine decarboxylase activity"/>
    <property type="evidence" value="ECO:0007669"/>
    <property type="project" value="UniProtKB-UniRule"/>
</dbReference>
<dbReference type="Pfam" id="PF04127">
    <property type="entry name" value="DFP"/>
    <property type="match status" value="1"/>
</dbReference>
<dbReference type="GO" id="GO:0015941">
    <property type="term" value="P:pantothenate catabolic process"/>
    <property type="evidence" value="ECO:0007669"/>
    <property type="project" value="InterPro"/>
</dbReference>
<comment type="caution">
    <text evidence="3">Lacks conserved residue(s) required for the propagation of feature annotation.</text>
</comment>
<evidence type="ECO:0000313" key="7">
    <source>
        <dbReference type="EMBL" id="CBK42174.1"/>
    </source>
</evidence>
<evidence type="ECO:0000256" key="3">
    <source>
        <dbReference type="HAMAP-Rule" id="MF_02225"/>
    </source>
</evidence>
<reference evidence="7 8" key="1">
    <citation type="journal article" date="2010" name="Proc. Natl. Acad. Sci. U.S.A.">
        <title>A Nitrospira metagenome illuminates the physiology and evolution of globally important nitrite-oxidizing bacteria.</title>
        <authorList>
            <person name="Lucker S."/>
            <person name="Wagner M."/>
            <person name="Maixner F."/>
            <person name="Pelletier E."/>
            <person name="Koch H."/>
            <person name="Vacherie B."/>
            <person name="Rattei T."/>
            <person name="Sinninghe Damste J."/>
            <person name="Spieck E."/>
            <person name="Le Paslier D."/>
            <person name="Daims H."/>
        </authorList>
    </citation>
    <scope>NUCLEOTIDE SEQUENCE [LARGE SCALE GENOMIC DNA]</scope>
</reference>
<comment type="cofactor">
    <cofactor evidence="3">
        <name>FMN</name>
        <dbReference type="ChEBI" id="CHEBI:58210"/>
    </cofactor>
    <text evidence="3">Binds 1 FMN per subunit.</text>
</comment>
<dbReference type="InterPro" id="IPR005252">
    <property type="entry name" value="CoaBC"/>
</dbReference>
<dbReference type="HAMAP" id="MF_02225">
    <property type="entry name" value="CoaBC"/>
    <property type="match status" value="1"/>
</dbReference>
<evidence type="ECO:0000256" key="4">
    <source>
        <dbReference type="RuleBase" id="RU364078"/>
    </source>
</evidence>
<dbReference type="Pfam" id="PF02441">
    <property type="entry name" value="Flavoprotein"/>
    <property type="match status" value="1"/>
</dbReference>
<keyword evidence="1 3" id="KW-0210">Decarboxylase</keyword>
<dbReference type="Gene3D" id="3.40.50.1950">
    <property type="entry name" value="Flavin prenyltransferase-like"/>
    <property type="match status" value="1"/>
</dbReference>
<dbReference type="EC" id="6.3.2.5" evidence="3"/>
<feature type="binding site" evidence="3">
    <location>
        <position position="345"/>
    </location>
    <ligand>
        <name>CTP</name>
        <dbReference type="ChEBI" id="CHEBI:37563"/>
    </ligand>
</feature>
<evidence type="ECO:0000256" key="1">
    <source>
        <dbReference type="ARBA" id="ARBA00022793"/>
    </source>
</evidence>
<evidence type="ECO:0000256" key="2">
    <source>
        <dbReference type="ARBA" id="ARBA00023239"/>
    </source>
</evidence>
<sequence length="419" mass="44798">MQTTGPSLTGVRLVLAVTGSIAAYKAVGLLRMLRREGATVNVVMTAGACRFVTPLTFEVLSGSHVATDLFEAHQEMLHLSLPEQAQAILIAPATANCLAKAALGLADDLLSTMLLTTQCPVVFAPAMDGDMWQHPTVVEHVAALKKRGAVIVEPEEGPLASGRSGQGRLADEPRILSALHAALHPRRDWTGRRLLISAGPTQEAIDPVRFISNRSSGKMGYALAEAAQARGAEVVLVSGPTALTPPAGVEFCPVTTAEEMRKAVTGRFSWSDTVIMAAAVADFRPTQPAAQKLKKRQHPVTSLGLSPTEDILKELGERRTTQVLVGFAAETEDLLAHAREKLQAKGVDLLVANDVTAAGSGFGSDTNRVFILYRDGSAEELPLLPKRDVAHLILDRILTLQTGRRSPKTASRVRTNRKE</sequence>
<keyword evidence="3" id="KW-0479">Metal-binding</keyword>
<dbReference type="KEGG" id="nde:NIDE2464"/>
<keyword evidence="3" id="KW-0460">Magnesium</keyword>
<dbReference type="PANTHER" id="PTHR14359:SF6">
    <property type="entry name" value="PHOSPHOPANTOTHENOYLCYSTEINE DECARBOXYLASE"/>
    <property type="match status" value="1"/>
</dbReference>
<feature type="binding site" evidence="3">
    <location>
        <position position="341"/>
    </location>
    <ligand>
        <name>CTP</name>
        <dbReference type="ChEBI" id="CHEBI:37563"/>
    </ligand>
</feature>
<comment type="pathway">
    <text evidence="3 4">Cofactor biosynthesis; coenzyme A biosynthesis; CoA from (R)-pantothenate: step 3/5.</text>
</comment>
<protein>
    <recommendedName>
        <fullName evidence="3">Coenzyme A biosynthesis bifunctional protein CoaBC</fullName>
    </recommendedName>
    <alternativeName>
        <fullName evidence="3">DNA/pantothenate metabolism flavoprotein</fullName>
    </alternativeName>
    <alternativeName>
        <fullName evidence="3">Phosphopantothenoylcysteine synthetase/decarboxylase</fullName>
        <shortName evidence="3">PPCS-PPCDC</shortName>
    </alternativeName>
    <domain>
        <recommendedName>
            <fullName evidence="3">Phosphopantothenoylcysteine decarboxylase</fullName>
            <shortName evidence="3">PPC decarboxylase</shortName>
            <shortName evidence="3">PPC-DC</shortName>
            <ecNumber evidence="3">4.1.1.36</ecNumber>
        </recommendedName>
        <alternativeName>
            <fullName evidence="3">CoaC</fullName>
        </alternativeName>
    </domain>
    <domain>
        <recommendedName>
            <fullName evidence="3">Phosphopantothenate--cysteine ligase</fullName>
            <ecNumber evidence="3">6.3.2.5</ecNumber>
        </recommendedName>
        <alternativeName>
            <fullName evidence="3">CoaB</fullName>
        </alternativeName>
        <alternativeName>
            <fullName evidence="3">Phosphopantothenoylcysteine synthetase</fullName>
            <shortName evidence="3">PPC synthetase</shortName>
            <shortName evidence="3">PPC-S</shortName>
        </alternativeName>
    </domain>
</protein>
<comment type="catalytic activity">
    <reaction evidence="3 4">
        <text>(R)-4'-phosphopantothenate + L-cysteine + CTP = N-[(R)-4-phosphopantothenoyl]-L-cysteine + CMP + diphosphate + H(+)</text>
        <dbReference type="Rhea" id="RHEA:19397"/>
        <dbReference type="ChEBI" id="CHEBI:10986"/>
        <dbReference type="ChEBI" id="CHEBI:15378"/>
        <dbReference type="ChEBI" id="CHEBI:33019"/>
        <dbReference type="ChEBI" id="CHEBI:35235"/>
        <dbReference type="ChEBI" id="CHEBI:37563"/>
        <dbReference type="ChEBI" id="CHEBI:59458"/>
        <dbReference type="ChEBI" id="CHEBI:60377"/>
        <dbReference type="EC" id="6.3.2.5"/>
    </reaction>
</comment>